<feature type="region of interest" description="Disordered" evidence="1">
    <location>
        <begin position="283"/>
        <end position="310"/>
    </location>
</feature>
<feature type="non-terminal residue" evidence="2">
    <location>
        <position position="347"/>
    </location>
</feature>
<gene>
    <name evidence="2" type="ORF">g.10136</name>
</gene>
<evidence type="ECO:0000256" key="1">
    <source>
        <dbReference type="SAM" id="MobiDB-lite"/>
    </source>
</evidence>
<reference evidence="2" key="1">
    <citation type="submission" date="2015-11" db="EMBL/GenBank/DDBJ databases">
        <title>De novo transcriptome assembly of four potential Pierce s Disease insect vectors from Arizona vineyards.</title>
        <authorList>
            <person name="Tassone E.E."/>
        </authorList>
    </citation>
    <scope>NUCLEOTIDE SEQUENCE</scope>
</reference>
<accession>A0A1B6HCB0</accession>
<dbReference type="AlphaFoldDB" id="A0A1B6HCB0"/>
<proteinExistence type="predicted"/>
<feature type="compositionally biased region" description="Polar residues" evidence="1">
    <location>
        <begin position="284"/>
        <end position="310"/>
    </location>
</feature>
<protein>
    <submittedName>
        <fullName evidence="2">Uncharacterized protein</fullName>
    </submittedName>
</protein>
<evidence type="ECO:0000313" key="2">
    <source>
        <dbReference type="EMBL" id="JAS72271.1"/>
    </source>
</evidence>
<name>A0A1B6HCB0_9HEMI</name>
<organism evidence="2">
    <name type="scientific">Homalodisca liturata</name>
    <dbReference type="NCBI Taxonomy" id="320908"/>
    <lineage>
        <taxon>Eukaryota</taxon>
        <taxon>Metazoa</taxon>
        <taxon>Ecdysozoa</taxon>
        <taxon>Arthropoda</taxon>
        <taxon>Hexapoda</taxon>
        <taxon>Insecta</taxon>
        <taxon>Pterygota</taxon>
        <taxon>Neoptera</taxon>
        <taxon>Paraneoptera</taxon>
        <taxon>Hemiptera</taxon>
        <taxon>Auchenorrhyncha</taxon>
        <taxon>Membracoidea</taxon>
        <taxon>Cicadellidae</taxon>
        <taxon>Cicadellinae</taxon>
        <taxon>Proconiini</taxon>
        <taxon>Homalodisca</taxon>
    </lineage>
</organism>
<feature type="non-terminal residue" evidence="2">
    <location>
        <position position="1"/>
    </location>
</feature>
<dbReference type="EMBL" id="GECU01035435">
    <property type="protein sequence ID" value="JAS72271.1"/>
    <property type="molecule type" value="Transcribed_RNA"/>
</dbReference>
<sequence length="347" mass="38664">VHSDFTPTMFQLVSLPIVLCSLLYPTTSYRRHEPSQLMPADYTFPASFYAPGIVPPATSFTPERGYHYVSVDTPFYHLREYAPAYCAWVPSLNEPTALRYPILNDDYLYPDPGANNPPGWIDSGFHKENNVHNNPSESGMKEIFINRNPLFTPFTSTLPSKDSFDTLLGINPPYYPSPSSTSRPPENITPIFKPAITTPVLSSVIPNIIRGQIDQSSIPEIPEENLFTPFESNTQPIETVNGSVISPVLLSSLSPNIIRGENDGASNFKPNLQVHPYISARPPISTSRYNNENPNYYSTENPRPSLANFPSTATDTVERRILSGSSSQSDDIGSYFDTYLTPFIDQK</sequence>